<dbReference type="SUPFAM" id="SSF53335">
    <property type="entry name" value="S-adenosyl-L-methionine-dependent methyltransferases"/>
    <property type="match status" value="1"/>
</dbReference>
<keyword evidence="2" id="KW-1185">Reference proteome</keyword>
<dbReference type="AlphaFoldDB" id="A0A4R5LNP2"/>
<dbReference type="Proteomes" id="UP000295554">
    <property type="component" value="Unassembled WGS sequence"/>
</dbReference>
<organism evidence="1 2">
    <name type="scientific">Seongchinamella unica</name>
    <dbReference type="NCBI Taxonomy" id="2547392"/>
    <lineage>
        <taxon>Bacteria</taxon>
        <taxon>Pseudomonadati</taxon>
        <taxon>Pseudomonadota</taxon>
        <taxon>Gammaproteobacteria</taxon>
        <taxon>Cellvibrionales</taxon>
        <taxon>Halieaceae</taxon>
        <taxon>Seongchinamella</taxon>
    </lineage>
</organism>
<protein>
    <submittedName>
        <fullName evidence="1">Uncharacterized protein</fullName>
    </submittedName>
</protein>
<dbReference type="EMBL" id="SMSE01000004">
    <property type="protein sequence ID" value="TDG11926.1"/>
    <property type="molecule type" value="Genomic_DNA"/>
</dbReference>
<accession>A0A4R5LNP2</accession>
<dbReference type="OrthoDB" id="5732382at2"/>
<proteinExistence type="predicted"/>
<gene>
    <name evidence="1" type="ORF">E2F43_16305</name>
</gene>
<dbReference type="Gene3D" id="3.40.50.150">
    <property type="entry name" value="Vaccinia Virus protein VP39"/>
    <property type="match status" value="1"/>
</dbReference>
<reference evidence="1 2" key="1">
    <citation type="submission" date="2019-03" db="EMBL/GenBank/DDBJ databases">
        <title>Seongchinamella monodicae gen. nov., sp. nov., a novel member of the Gammaproteobacteria isolated from a tidal mudflat of beach.</title>
        <authorList>
            <person name="Yang H.G."/>
            <person name="Kang J.W."/>
            <person name="Lee S.D."/>
        </authorList>
    </citation>
    <scope>NUCLEOTIDE SEQUENCE [LARGE SCALE GENOMIC DNA]</scope>
    <source>
        <strain evidence="1 2">GH4-78</strain>
    </source>
</reference>
<evidence type="ECO:0000313" key="1">
    <source>
        <dbReference type="EMBL" id="TDG11926.1"/>
    </source>
</evidence>
<evidence type="ECO:0000313" key="2">
    <source>
        <dbReference type="Proteomes" id="UP000295554"/>
    </source>
</evidence>
<sequence>MSEQQSSQLLPGLFEGIAEEQRINVLHLGPVMPETVEFFSEFRCKLYINDLFAELPLVFQPGDEQTVAQRVDQLLDFPDAVRFDLCLFWDLFNYLDEDGVRALMDSLRARLAPGARAHAFGVHNTRAARRDGRYGVVSAAEICVRPRTPALPCYSPHPQARLKEWLDGFEIKRSVLLAESRLEFLLQARG</sequence>
<name>A0A4R5LNP2_9GAMM</name>
<dbReference type="InterPro" id="IPR029063">
    <property type="entry name" value="SAM-dependent_MTases_sf"/>
</dbReference>
<comment type="caution">
    <text evidence="1">The sequence shown here is derived from an EMBL/GenBank/DDBJ whole genome shotgun (WGS) entry which is preliminary data.</text>
</comment>
<dbReference type="RefSeq" id="WP_133214642.1">
    <property type="nucleotide sequence ID" value="NZ_SMSE01000004.1"/>
</dbReference>